<name>A0A6A3G812_9STRA</name>
<accession>A0A6A3G812</accession>
<protein>
    <submittedName>
        <fullName evidence="2">Uncharacterized protein</fullName>
    </submittedName>
</protein>
<comment type="caution">
    <text evidence="2">The sequence shown here is derived from an EMBL/GenBank/DDBJ whole genome shotgun (WGS) entry which is preliminary data.</text>
</comment>
<feature type="region of interest" description="Disordered" evidence="1">
    <location>
        <begin position="150"/>
        <end position="181"/>
    </location>
</feature>
<gene>
    <name evidence="2" type="ORF">PF011_g32037</name>
</gene>
<reference evidence="2 3" key="1">
    <citation type="submission" date="2018-09" db="EMBL/GenBank/DDBJ databases">
        <title>Genomic investigation of the strawberry pathogen Phytophthora fragariae indicates pathogenicity is determined by transcriptional variation in three key races.</title>
        <authorList>
            <person name="Adams T.M."/>
            <person name="Armitage A.D."/>
            <person name="Sobczyk M.K."/>
            <person name="Bates H.J."/>
            <person name="Dunwell J.M."/>
            <person name="Nellist C.F."/>
            <person name="Harrison R.J."/>
        </authorList>
    </citation>
    <scope>NUCLEOTIDE SEQUENCE [LARGE SCALE GENOMIC DNA]</scope>
    <source>
        <strain evidence="2 3">SCRP245</strain>
    </source>
</reference>
<feature type="non-terminal residue" evidence="2">
    <location>
        <position position="1"/>
    </location>
</feature>
<dbReference type="EMBL" id="QXFW01008944">
    <property type="protein sequence ID" value="KAE8954645.1"/>
    <property type="molecule type" value="Genomic_DNA"/>
</dbReference>
<dbReference type="Proteomes" id="UP000460718">
    <property type="component" value="Unassembled WGS sequence"/>
</dbReference>
<evidence type="ECO:0000313" key="3">
    <source>
        <dbReference type="Proteomes" id="UP000460718"/>
    </source>
</evidence>
<evidence type="ECO:0000256" key="1">
    <source>
        <dbReference type="SAM" id="MobiDB-lite"/>
    </source>
</evidence>
<proteinExistence type="predicted"/>
<evidence type="ECO:0000313" key="2">
    <source>
        <dbReference type="EMBL" id="KAE8954645.1"/>
    </source>
</evidence>
<sequence length="216" mass="24874">IAGSPGRTVQERQGGERREYVARSGNAMENTNEESRTKNILMGQEGLRVERVVTTNMTAVTTDVTTTMNEVMKELRRDAAARDSDRAARYVATVRPTRAAEKYVSEKRKQPVRDEDGRTRRVACNRWLQLKKARYRWACPTLEKHDARLADNASEMAPSVRKHERRQQHENRNSSGLTVTSWFGDDKPMLMKLCASWRTDDSDEPKPDVWTNLRNH</sequence>
<dbReference type="AlphaFoldDB" id="A0A6A3G812"/>
<organism evidence="2 3">
    <name type="scientific">Phytophthora fragariae</name>
    <dbReference type="NCBI Taxonomy" id="53985"/>
    <lineage>
        <taxon>Eukaryota</taxon>
        <taxon>Sar</taxon>
        <taxon>Stramenopiles</taxon>
        <taxon>Oomycota</taxon>
        <taxon>Peronosporomycetes</taxon>
        <taxon>Peronosporales</taxon>
        <taxon>Peronosporaceae</taxon>
        <taxon>Phytophthora</taxon>
    </lineage>
</organism>